<dbReference type="Pfam" id="PF07690">
    <property type="entry name" value="MFS_1"/>
    <property type="match status" value="1"/>
</dbReference>
<dbReference type="PANTHER" id="PTHR43124:SF3">
    <property type="entry name" value="CHLORAMPHENICOL EFFLUX PUMP RV0191"/>
    <property type="match status" value="1"/>
</dbReference>
<feature type="transmembrane region" description="Helical" evidence="6">
    <location>
        <begin position="72"/>
        <end position="91"/>
    </location>
</feature>
<dbReference type="GO" id="GO:0022857">
    <property type="term" value="F:transmembrane transporter activity"/>
    <property type="evidence" value="ECO:0007669"/>
    <property type="project" value="InterPro"/>
</dbReference>
<feature type="transmembrane region" description="Helical" evidence="6">
    <location>
        <begin position="130"/>
        <end position="155"/>
    </location>
</feature>
<protein>
    <submittedName>
        <fullName evidence="8">Bcr/CflA subfamily drug resistance transporter</fullName>
    </submittedName>
</protein>
<feature type="transmembrane region" description="Helical" evidence="6">
    <location>
        <begin position="296"/>
        <end position="319"/>
    </location>
</feature>
<feature type="transmembrane region" description="Helical" evidence="6">
    <location>
        <begin position="270"/>
        <end position="290"/>
    </location>
</feature>
<dbReference type="InterPro" id="IPR050189">
    <property type="entry name" value="MFS_Efflux_Transporters"/>
</dbReference>
<organism evidence="8 9">
    <name type="scientific">Klebsiella oxytoca</name>
    <dbReference type="NCBI Taxonomy" id="571"/>
    <lineage>
        <taxon>Bacteria</taxon>
        <taxon>Pseudomonadati</taxon>
        <taxon>Pseudomonadota</taxon>
        <taxon>Gammaproteobacteria</taxon>
        <taxon>Enterobacterales</taxon>
        <taxon>Enterobacteriaceae</taxon>
        <taxon>Klebsiella/Raoultella group</taxon>
        <taxon>Klebsiella</taxon>
    </lineage>
</organism>
<dbReference type="InterPro" id="IPR020846">
    <property type="entry name" value="MFS_dom"/>
</dbReference>
<dbReference type="CDD" id="cd17320">
    <property type="entry name" value="MFS_MdfA_MDR_like"/>
    <property type="match status" value="1"/>
</dbReference>
<dbReference type="EMBL" id="QJJG01000008">
    <property type="protein sequence ID" value="PXW44794.1"/>
    <property type="molecule type" value="Genomic_DNA"/>
</dbReference>
<evidence type="ECO:0000259" key="7">
    <source>
        <dbReference type="PROSITE" id="PS50850"/>
    </source>
</evidence>
<feature type="transmembrane region" description="Helical" evidence="6">
    <location>
        <begin position="357"/>
        <end position="373"/>
    </location>
</feature>
<dbReference type="SUPFAM" id="SSF103473">
    <property type="entry name" value="MFS general substrate transporter"/>
    <property type="match status" value="1"/>
</dbReference>
<evidence type="ECO:0000313" key="8">
    <source>
        <dbReference type="EMBL" id="PXW44794.1"/>
    </source>
</evidence>
<keyword evidence="2" id="KW-1003">Cell membrane</keyword>
<dbReference type="Proteomes" id="UP000247485">
    <property type="component" value="Unassembled WGS sequence"/>
</dbReference>
<feature type="transmembrane region" description="Helical" evidence="6">
    <location>
        <begin position="206"/>
        <end position="226"/>
    </location>
</feature>
<dbReference type="PROSITE" id="PS50850">
    <property type="entry name" value="MFS"/>
    <property type="match status" value="1"/>
</dbReference>
<sequence length="379" mass="39946">MLGRSAMVLVTALLMFPQIAETIYSPALTDISIHFSVSAPQAAQTLSVYFIGFAVGVLFWGGFSDRYGRRPALLAGLGVYAMGCLMALWVVDFSLLLMARIVTAFGAATGSVVTQTVLRDCFSGRQLAGIFSFIGLALAVSPAIGVYIGGGLTAIWGMRGVFSALALLAAALLLCSLWLMPETRPKNAGEGAFLAVLRRMVVDKKIALAAILVAAFNVSLFSYYSLAPFIFASLGLDALTFGYSGIALAAGSLLGALFNRRLLRQNVSLGRILTIACFFQLVGGIAVSALRESIWFVLPISLVTLAYAMAIPLVLGSALSAYGDCRGTAGAFFGLFYYVLIGAGLLAAGWGQSLGEVLLTCAGVSVIAGWRYITHLHKE</sequence>
<comment type="subcellular location">
    <subcellularLocation>
        <location evidence="1">Cell membrane</location>
        <topology evidence="1">Multi-pass membrane protein</topology>
    </subcellularLocation>
</comment>
<dbReference type="AlphaFoldDB" id="A0A318FMD6"/>
<keyword evidence="4 6" id="KW-1133">Transmembrane helix</keyword>
<dbReference type="PANTHER" id="PTHR43124">
    <property type="entry name" value="PURINE EFFLUX PUMP PBUE"/>
    <property type="match status" value="1"/>
</dbReference>
<evidence type="ECO:0000256" key="5">
    <source>
        <dbReference type="ARBA" id="ARBA00023136"/>
    </source>
</evidence>
<feature type="transmembrane region" description="Helical" evidence="6">
    <location>
        <begin position="331"/>
        <end position="351"/>
    </location>
</feature>
<evidence type="ECO:0000256" key="2">
    <source>
        <dbReference type="ARBA" id="ARBA00022475"/>
    </source>
</evidence>
<evidence type="ECO:0000256" key="4">
    <source>
        <dbReference type="ARBA" id="ARBA00022989"/>
    </source>
</evidence>
<gene>
    <name evidence="8" type="ORF">DET57_10853</name>
</gene>
<name>A0A318FMD6_KLEOX</name>
<keyword evidence="3 6" id="KW-0812">Transmembrane</keyword>
<feature type="transmembrane region" description="Helical" evidence="6">
    <location>
        <begin position="97"/>
        <end position="118"/>
    </location>
</feature>
<keyword evidence="5 6" id="KW-0472">Membrane</keyword>
<reference evidence="8 9" key="1">
    <citation type="submission" date="2018-05" db="EMBL/GenBank/DDBJ databases">
        <title>Freshwater and sediment microbial communities from various areas in North America, analyzing microbe dynamics in response to fracking.</title>
        <authorList>
            <person name="Lamendella R."/>
        </authorList>
    </citation>
    <scope>NUCLEOTIDE SEQUENCE [LARGE SCALE GENOMIC DNA]</scope>
    <source>
        <strain evidence="8 9">67</strain>
    </source>
</reference>
<evidence type="ECO:0000256" key="3">
    <source>
        <dbReference type="ARBA" id="ARBA00022692"/>
    </source>
</evidence>
<feature type="transmembrane region" description="Helical" evidence="6">
    <location>
        <begin position="46"/>
        <end position="63"/>
    </location>
</feature>
<dbReference type="InterPro" id="IPR011701">
    <property type="entry name" value="MFS"/>
</dbReference>
<dbReference type="RefSeq" id="WP_110274223.1">
    <property type="nucleotide sequence ID" value="NZ_QJJG01000008.1"/>
</dbReference>
<feature type="transmembrane region" description="Helical" evidence="6">
    <location>
        <begin position="238"/>
        <end position="258"/>
    </location>
</feature>
<evidence type="ECO:0000256" key="6">
    <source>
        <dbReference type="SAM" id="Phobius"/>
    </source>
</evidence>
<comment type="caution">
    <text evidence="8">The sequence shown here is derived from an EMBL/GenBank/DDBJ whole genome shotgun (WGS) entry which is preliminary data.</text>
</comment>
<dbReference type="GO" id="GO:0005886">
    <property type="term" value="C:plasma membrane"/>
    <property type="evidence" value="ECO:0007669"/>
    <property type="project" value="UniProtKB-SubCell"/>
</dbReference>
<evidence type="ECO:0000313" key="9">
    <source>
        <dbReference type="Proteomes" id="UP000247485"/>
    </source>
</evidence>
<proteinExistence type="predicted"/>
<accession>A0A318FMD6</accession>
<evidence type="ECO:0000256" key="1">
    <source>
        <dbReference type="ARBA" id="ARBA00004651"/>
    </source>
</evidence>
<dbReference type="Gene3D" id="1.20.1720.10">
    <property type="entry name" value="Multidrug resistance protein D"/>
    <property type="match status" value="1"/>
</dbReference>
<dbReference type="InterPro" id="IPR036259">
    <property type="entry name" value="MFS_trans_sf"/>
</dbReference>
<feature type="domain" description="Major facilitator superfamily (MFS) profile" evidence="7">
    <location>
        <begin position="1"/>
        <end position="379"/>
    </location>
</feature>
<feature type="transmembrane region" description="Helical" evidence="6">
    <location>
        <begin position="161"/>
        <end position="180"/>
    </location>
</feature>